<comment type="caution">
    <text evidence="1">The sequence shown here is derived from an EMBL/GenBank/DDBJ whole genome shotgun (WGS) entry which is preliminary data.</text>
</comment>
<evidence type="ECO:0000313" key="2">
    <source>
        <dbReference type="Proteomes" id="UP000322791"/>
    </source>
</evidence>
<dbReference type="EMBL" id="VTHL01000008">
    <property type="protein sequence ID" value="TYZ10049.1"/>
    <property type="molecule type" value="Genomic_DNA"/>
</dbReference>
<sequence>MLTARQDNRLTAAENVSAALAEAAPTYTADKALQKIRTDLDALLATLKPLRQQGLRTASQGASKTKSQRRHLLATAAAEVAGDVYSYATDQQNRTLQTSADYNYSTLSKLRATALADLAQHIYDEATTHKTALADYGLTPARLTELQTALTSFNGGKNDPRQQISEGKATRLAIKDQFAQLATLLEDRLERSLRKYARSAPAFYQRIQAARIVVDRPGSHPGGEETPEQPG</sequence>
<organism evidence="1 2">
    <name type="scientific">Hymenobacter lutimineralis</name>
    <dbReference type="NCBI Taxonomy" id="2606448"/>
    <lineage>
        <taxon>Bacteria</taxon>
        <taxon>Pseudomonadati</taxon>
        <taxon>Bacteroidota</taxon>
        <taxon>Cytophagia</taxon>
        <taxon>Cytophagales</taxon>
        <taxon>Hymenobacteraceae</taxon>
        <taxon>Hymenobacter</taxon>
    </lineage>
</organism>
<keyword evidence="2" id="KW-1185">Reference proteome</keyword>
<name>A0A5D6V585_9BACT</name>
<evidence type="ECO:0000313" key="1">
    <source>
        <dbReference type="EMBL" id="TYZ10049.1"/>
    </source>
</evidence>
<dbReference type="RefSeq" id="WP_149070724.1">
    <property type="nucleotide sequence ID" value="NZ_VTHL01000008.1"/>
</dbReference>
<proteinExistence type="predicted"/>
<protein>
    <submittedName>
        <fullName evidence="1">Uncharacterized protein</fullName>
    </submittedName>
</protein>
<accession>A0A5D6V585</accession>
<gene>
    <name evidence="1" type="ORF">FY528_09285</name>
</gene>
<dbReference type="AlphaFoldDB" id="A0A5D6V585"/>
<dbReference type="Proteomes" id="UP000322791">
    <property type="component" value="Unassembled WGS sequence"/>
</dbReference>
<reference evidence="1 2" key="1">
    <citation type="submission" date="2019-08" db="EMBL/GenBank/DDBJ databases">
        <authorList>
            <person name="Seo M.-J."/>
        </authorList>
    </citation>
    <scope>NUCLEOTIDE SEQUENCE [LARGE SCALE GENOMIC DNA]</scope>
    <source>
        <strain evidence="1 2">KIGAM108</strain>
    </source>
</reference>